<dbReference type="SUPFAM" id="SSF51419">
    <property type="entry name" value="PLP-binding barrel"/>
    <property type="match status" value="1"/>
</dbReference>
<protein>
    <recommendedName>
        <fullName evidence="6">ornithine decarboxylase</fullName>
        <ecNumber evidence="6">4.1.1.17</ecNumber>
    </recommendedName>
</protein>
<evidence type="ECO:0000313" key="10">
    <source>
        <dbReference type="Proteomes" id="UP001528040"/>
    </source>
</evidence>
<evidence type="ECO:0000259" key="8">
    <source>
        <dbReference type="Pfam" id="PF02784"/>
    </source>
</evidence>
<dbReference type="CDD" id="cd00622">
    <property type="entry name" value="PLPDE_III_ODC"/>
    <property type="match status" value="1"/>
</dbReference>
<dbReference type="InterPro" id="IPR000183">
    <property type="entry name" value="Orn/DAP/Arg_de-COase"/>
</dbReference>
<dbReference type="EMBL" id="JAQIIO010000004">
    <property type="protein sequence ID" value="MDA5094157.1"/>
    <property type="molecule type" value="Genomic_DNA"/>
</dbReference>
<dbReference type="InterPro" id="IPR029066">
    <property type="entry name" value="PLP-binding_barrel"/>
</dbReference>
<comment type="similarity">
    <text evidence="2">Belongs to the Orn/Lys/Arg decarboxylase class-II family.</text>
</comment>
<keyword evidence="3" id="KW-0663">Pyridoxal phosphate</keyword>
<evidence type="ECO:0000256" key="7">
    <source>
        <dbReference type="ARBA" id="ARBA00049127"/>
    </source>
</evidence>
<evidence type="ECO:0000256" key="3">
    <source>
        <dbReference type="ARBA" id="ARBA00022898"/>
    </source>
</evidence>
<dbReference type="InterPro" id="IPR009006">
    <property type="entry name" value="Ala_racemase/Decarboxylase_C"/>
</dbReference>
<name>A0ABT4W2Y3_9RHOB</name>
<dbReference type="RefSeq" id="WP_271053870.1">
    <property type="nucleotide sequence ID" value="NZ_JAQIIO010000004.1"/>
</dbReference>
<keyword evidence="4" id="KW-0456">Lyase</keyword>
<dbReference type="PROSITE" id="PS00878">
    <property type="entry name" value="ODR_DC_2_1"/>
    <property type="match status" value="1"/>
</dbReference>
<evidence type="ECO:0000256" key="1">
    <source>
        <dbReference type="ARBA" id="ARBA00001933"/>
    </source>
</evidence>
<dbReference type="EC" id="4.1.1.17" evidence="6"/>
<dbReference type="PRINTS" id="PR01179">
    <property type="entry name" value="ODADCRBXLASE"/>
</dbReference>
<dbReference type="Gene3D" id="3.20.20.10">
    <property type="entry name" value="Alanine racemase"/>
    <property type="match status" value="1"/>
</dbReference>
<dbReference type="InterPro" id="IPR002433">
    <property type="entry name" value="Orn_de-COase"/>
</dbReference>
<comment type="catalytic activity">
    <reaction evidence="7">
        <text>L-ornithine + H(+) = putrescine + CO2</text>
        <dbReference type="Rhea" id="RHEA:22964"/>
        <dbReference type="ChEBI" id="CHEBI:15378"/>
        <dbReference type="ChEBI" id="CHEBI:16526"/>
        <dbReference type="ChEBI" id="CHEBI:46911"/>
        <dbReference type="ChEBI" id="CHEBI:326268"/>
        <dbReference type="EC" id="4.1.1.17"/>
    </reaction>
</comment>
<evidence type="ECO:0000256" key="5">
    <source>
        <dbReference type="ARBA" id="ARBA00034115"/>
    </source>
</evidence>
<evidence type="ECO:0000256" key="6">
    <source>
        <dbReference type="ARBA" id="ARBA00034138"/>
    </source>
</evidence>
<comment type="caution">
    <text evidence="9">The sequence shown here is derived from an EMBL/GenBank/DDBJ whole genome shotgun (WGS) entry which is preliminary data.</text>
</comment>
<comment type="pathway">
    <text evidence="5">Amine and polyamine biosynthesis; putrescine biosynthesis via L-ornithine pathway; putrescine from L-ornithine: step 1/1.</text>
</comment>
<dbReference type="Gene3D" id="2.40.37.10">
    <property type="entry name" value="Lyase, Ornithine Decarboxylase, Chain A, domain 1"/>
    <property type="match status" value="1"/>
</dbReference>
<dbReference type="Proteomes" id="UP001528040">
    <property type="component" value="Unassembled WGS sequence"/>
</dbReference>
<evidence type="ECO:0000313" key="9">
    <source>
        <dbReference type="EMBL" id="MDA5094157.1"/>
    </source>
</evidence>
<dbReference type="InterPro" id="IPR022644">
    <property type="entry name" value="De-COase2_N"/>
</dbReference>
<keyword evidence="10" id="KW-1185">Reference proteome</keyword>
<dbReference type="Pfam" id="PF02784">
    <property type="entry name" value="Orn_Arg_deC_N"/>
    <property type="match status" value="1"/>
</dbReference>
<dbReference type="InterPro" id="IPR022653">
    <property type="entry name" value="De-COase2_pyr-phos_BS"/>
</dbReference>
<evidence type="ECO:0000256" key="4">
    <source>
        <dbReference type="ARBA" id="ARBA00023239"/>
    </source>
</evidence>
<accession>A0ABT4W2Y3</accession>
<dbReference type="PANTHER" id="PTHR11482:SF6">
    <property type="entry name" value="ORNITHINE DECARBOXYLASE 1-RELATED"/>
    <property type="match status" value="1"/>
</dbReference>
<comment type="cofactor">
    <cofactor evidence="1">
        <name>pyridoxal 5'-phosphate</name>
        <dbReference type="ChEBI" id="CHEBI:597326"/>
    </cofactor>
</comment>
<evidence type="ECO:0000256" key="2">
    <source>
        <dbReference type="ARBA" id="ARBA00008872"/>
    </source>
</evidence>
<dbReference type="SUPFAM" id="SSF50621">
    <property type="entry name" value="Alanine racemase C-terminal domain-like"/>
    <property type="match status" value="1"/>
</dbReference>
<dbReference type="PANTHER" id="PTHR11482">
    <property type="entry name" value="ARGININE/DIAMINOPIMELATE/ORNITHINE DECARBOXYLASE"/>
    <property type="match status" value="1"/>
</dbReference>
<organism evidence="9 10">
    <name type="scientific">Aliiroseovarius salicola</name>
    <dbReference type="NCBI Taxonomy" id="3009082"/>
    <lineage>
        <taxon>Bacteria</taxon>
        <taxon>Pseudomonadati</taxon>
        <taxon>Pseudomonadota</taxon>
        <taxon>Alphaproteobacteria</taxon>
        <taxon>Rhodobacterales</taxon>
        <taxon>Paracoccaceae</taxon>
        <taxon>Aliiroseovarius</taxon>
    </lineage>
</organism>
<dbReference type="PRINTS" id="PR01182">
    <property type="entry name" value="ORNDCRBXLASE"/>
</dbReference>
<proteinExistence type="inferred from homology"/>
<gene>
    <name evidence="9" type="ORF">O2N63_08650</name>
</gene>
<reference evidence="9 10" key="1">
    <citation type="submission" date="2023-01" db="EMBL/GenBank/DDBJ databases">
        <authorList>
            <person name="Yoon J.-W."/>
        </authorList>
    </citation>
    <scope>NUCLEOTIDE SEQUENCE [LARGE SCALE GENOMIC DNA]</scope>
    <source>
        <strain evidence="9 10">KMU-50</strain>
    </source>
</reference>
<feature type="domain" description="Orn/DAP/Arg decarboxylase 2 N-terminal" evidence="8">
    <location>
        <begin position="44"/>
        <end position="261"/>
    </location>
</feature>
<sequence>MSNQPFIWTNVLSHLKSDHPLGTVMYFSPAVLQATAHRFIDGFDGLVTYAVKANPAPVVLENLIAAGISAFDVASPAEMRALRAVAPQAVLHYNNPVRSPDEIAVAVELGVSSYSVDSMRELEKLIKLVPARGTEIAVRLCLPVDGAVYDFGEKFGAGPERATALLKEVAAAGFEPAITFHPGTQCADPSAWVQYIGTCADIAGAAGVRIARLNVGGGFASNRGEAPDLEAIFNAIRTTVEARFGVDRPALVCEPGRAMVAEAFTLATRVKAIRENGDVFLNDGIYGAFSEALWVGCVDRLHVYTEDSVKIVGDREPRVIYGPTCDSMDRLPDPMPLPVDIEEGHYVLFEGMGAYSTATATTFNGYGQSEFVTVQDLAL</sequence>